<evidence type="ECO:0000313" key="11">
    <source>
        <dbReference type="Proteomes" id="UP001159405"/>
    </source>
</evidence>
<dbReference type="Pfam" id="PF23417">
    <property type="entry name" value="STING_TM"/>
    <property type="match status" value="1"/>
</dbReference>
<keyword evidence="11" id="KW-1185">Reference proteome</keyword>
<dbReference type="Proteomes" id="UP001159405">
    <property type="component" value="Unassembled WGS sequence"/>
</dbReference>
<organism evidence="10 11">
    <name type="scientific">Porites lobata</name>
    <dbReference type="NCBI Taxonomy" id="104759"/>
    <lineage>
        <taxon>Eukaryota</taxon>
        <taxon>Metazoa</taxon>
        <taxon>Cnidaria</taxon>
        <taxon>Anthozoa</taxon>
        <taxon>Hexacorallia</taxon>
        <taxon>Scleractinia</taxon>
        <taxon>Fungiina</taxon>
        <taxon>Poritidae</taxon>
        <taxon>Porites</taxon>
    </lineage>
</organism>
<dbReference type="Gene3D" id="1.20.5.5200">
    <property type="match status" value="1"/>
</dbReference>
<dbReference type="Pfam" id="PF15009">
    <property type="entry name" value="STING_LBD"/>
    <property type="match status" value="1"/>
</dbReference>
<evidence type="ECO:0000256" key="4">
    <source>
        <dbReference type="ARBA" id="ARBA00022859"/>
    </source>
</evidence>
<evidence type="ECO:0000313" key="10">
    <source>
        <dbReference type="EMBL" id="CAH3125798.1"/>
    </source>
</evidence>
<dbReference type="InterPro" id="IPR055432">
    <property type="entry name" value="STING_LBD"/>
</dbReference>
<accession>A0ABN8NY93</accession>
<evidence type="ECO:0000256" key="7">
    <source>
        <dbReference type="SAM" id="Phobius"/>
    </source>
</evidence>
<comment type="subcellular location">
    <subcellularLocation>
        <location evidence="1">Membrane</location>
        <topology evidence="1">Multi-pass membrane protein</topology>
    </subcellularLocation>
</comment>
<dbReference type="PANTHER" id="PTHR34339:SF1">
    <property type="entry name" value="STIMULATOR OF INTERFERON GENES PROTEIN"/>
    <property type="match status" value="1"/>
</dbReference>
<feature type="transmembrane region" description="Helical" evidence="7">
    <location>
        <begin position="152"/>
        <end position="171"/>
    </location>
</feature>
<dbReference type="InterPro" id="IPR038623">
    <property type="entry name" value="STING_C_sf"/>
</dbReference>
<protein>
    <recommendedName>
        <fullName evidence="12">Stimulator of interferon genes protein</fullName>
    </recommendedName>
</protein>
<dbReference type="InterPro" id="IPR055434">
    <property type="entry name" value="STING_TM"/>
</dbReference>
<dbReference type="PANTHER" id="PTHR34339">
    <property type="entry name" value="STIMULATOR OF INTERFERON GENES PROTEIN"/>
    <property type="match status" value="1"/>
</dbReference>
<dbReference type="InterPro" id="IPR029158">
    <property type="entry name" value="STING"/>
</dbReference>
<feature type="transmembrane region" description="Helical" evidence="7">
    <location>
        <begin position="67"/>
        <end position="83"/>
    </location>
</feature>
<proteinExistence type="predicted"/>
<keyword evidence="5 7" id="KW-1133">Transmembrane helix</keyword>
<keyword evidence="2" id="KW-0399">Innate immunity</keyword>
<sequence length="387" mass="44095">MHSSTSLLEFSLSYKMDPQQQNNGFGPLTKPRGKAAVITASFVIVLSGALHVKFAHSSGEKESRDEIHFLLFGSALLILSLVLREVVRRVCLVTEEIRHKQSRYKGSWKMVFTSTFTFRYGRTVLMVGITSLLILSYILYEHCNTFCRSEYAILFSLNCFLAPQVLFLVGLQEISHVELSQINESNNKNVADGLAWGYYFGYLKMVLPILDDRIGQSEYRYQITKKKLFILIPKSCYIYDQIEEADPRIKLAGSLTLMERNRGGVSKRTYKTSVHRIEMPRPDGGTDEYHVVLEYAVSLRSLYDMSQQAECGMSRQERDEQVILFIRKLKEILDGSEECRGTYELVAVSGEKNEIADVLVRMHHDANLRLDEEGEANGPSTSKIKLV</sequence>
<reference evidence="10 11" key="1">
    <citation type="submission" date="2022-05" db="EMBL/GenBank/DDBJ databases">
        <authorList>
            <consortium name="Genoscope - CEA"/>
            <person name="William W."/>
        </authorList>
    </citation>
    <scope>NUCLEOTIDE SEQUENCE [LARGE SCALE GENOMIC DNA]</scope>
</reference>
<dbReference type="EMBL" id="CALNXK010000041">
    <property type="protein sequence ID" value="CAH3125798.1"/>
    <property type="molecule type" value="Genomic_DNA"/>
</dbReference>
<evidence type="ECO:0000259" key="9">
    <source>
        <dbReference type="Pfam" id="PF23417"/>
    </source>
</evidence>
<evidence type="ECO:0000256" key="6">
    <source>
        <dbReference type="ARBA" id="ARBA00023136"/>
    </source>
</evidence>
<dbReference type="Gene3D" id="3.40.50.12100">
    <property type="entry name" value="Stimulator of interferon genes protein"/>
    <property type="match status" value="1"/>
</dbReference>
<evidence type="ECO:0000256" key="5">
    <source>
        <dbReference type="ARBA" id="ARBA00022989"/>
    </source>
</evidence>
<evidence type="ECO:0008006" key="12">
    <source>
        <dbReference type="Google" id="ProtNLM"/>
    </source>
</evidence>
<evidence type="ECO:0000256" key="2">
    <source>
        <dbReference type="ARBA" id="ARBA00022588"/>
    </source>
</evidence>
<feature type="transmembrane region" description="Helical" evidence="7">
    <location>
        <begin position="35"/>
        <end position="55"/>
    </location>
</feature>
<evidence type="ECO:0000259" key="8">
    <source>
        <dbReference type="Pfam" id="PF15009"/>
    </source>
</evidence>
<gene>
    <name evidence="10" type="ORF">PLOB_00032013</name>
</gene>
<comment type="caution">
    <text evidence="10">The sequence shown here is derived from an EMBL/GenBank/DDBJ whole genome shotgun (WGS) entry which is preliminary data.</text>
</comment>
<evidence type="ECO:0000256" key="1">
    <source>
        <dbReference type="ARBA" id="ARBA00004141"/>
    </source>
</evidence>
<keyword evidence="6 7" id="KW-0472">Membrane</keyword>
<evidence type="ECO:0000256" key="3">
    <source>
        <dbReference type="ARBA" id="ARBA00022692"/>
    </source>
</evidence>
<feature type="transmembrane region" description="Helical" evidence="7">
    <location>
        <begin position="120"/>
        <end position="140"/>
    </location>
</feature>
<keyword evidence="4" id="KW-0391">Immunity</keyword>
<keyword evidence="3 7" id="KW-0812">Transmembrane</keyword>
<name>A0ABN8NY93_9CNID</name>
<feature type="domain" description="STING transmembrane" evidence="9">
    <location>
        <begin position="75"/>
        <end position="187"/>
    </location>
</feature>
<feature type="domain" description="STING ligand-binding" evidence="8">
    <location>
        <begin position="189"/>
        <end position="355"/>
    </location>
</feature>